<feature type="region of interest" description="Disordered" evidence="1">
    <location>
        <begin position="1"/>
        <end position="25"/>
    </location>
</feature>
<evidence type="ECO:0000313" key="2">
    <source>
        <dbReference type="EMBL" id="SDB89415.1"/>
    </source>
</evidence>
<gene>
    <name evidence="2" type="ORF">SAMN05216410_0746</name>
</gene>
<keyword evidence="3" id="KW-1185">Reference proteome</keyword>
<sequence length="150" mass="16390">MSWLFGRSKAPAAPVSPAPPVPERSFHEDMGARARALLGSTRQSGGHLPVKASIQLFAMLDLLADLLEHTTVAPPTVDEQIAIEFMLKDYIPSTVNAYLASRAAPEVKDAQLVSQLQLLLDRAHSMARAVYAHDSAQLEINGRFLREKFG</sequence>
<protein>
    <submittedName>
        <fullName evidence="2">Uncharacterized protein</fullName>
    </submittedName>
</protein>
<proteinExistence type="predicted"/>
<dbReference type="AlphaFoldDB" id="A0A1G6H648"/>
<organism evidence="2 3">
    <name type="scientific">Sanguibacter gelidistatuariae</name>
    <dbReference type="NCBI Taxonomy" id="1814289"/>
    <lineage>
        <taxon>Bacteria</taxon>
        <taxon>Bacillati</taxon>
        <taxon>Actinomycetota</taxon>
        <taxon>Actinomycetes</taxon>
        <taxon>Micrococcales</taxon>
        <taxon>Sanguibacteraceae</taxon>
        <taxon>Sanguibacter</taxon>
    </lineage>
</organism>
<dbReference type="OrthoDB" id="67304at2"/>
<dbReference type="STRING" id="1814289.SAMN05216410_0746"/>
<evidence type="ECO:0000313" key="3">
    <source>
        <dbReference type="Proteomes" id="UP000199039"/>
    </source>
</evidence>
<accession>A0A1G6H648</accession>
<evidence type="ECO:0000256" key="1">
    <source>
        <dbReference type="SAM" id="MobiDB-lite"/>
    </source>
</evidence>
<dbReference type="Proteomes" id="UP000199039">
    <property type="component" value="Unassembled WGS sequence"/>
</dbReference>
<name>A0A1G6H648_9MICO</name>
<dbReference type="RefSeq" id="WP_093180870.1">
    <property type="nucleotide sequence ID" value="NZ_FMYH01000001.1"/>
</dbReference>
<dbReference type="EMBL" id="FMYH01000001">
    <property type="protein sequence ID" value="SDB89415.1"/>
    <property type="molecule type" value="Genomic_DNA"/>
</dbReference>
<reference evidence="2 3" key="1">
    <citation type="submission" date="2016-09" db="EMBL/GenBank/DDBJ databases">
        <authorList>
            <person name="Capua I."/>
            <person name="De Benedictis P."/>
            <person name="Joannis T."/>
            <person name="Lombin L.H."/>
            <person name="Cattoli G."/>
        </authorList>
    </citation>
    <scope>NUCLEOTIDE SEQUENCE [LARGE SCALE GENOMIC DNA]</scope>
    <source>
        <strain evidence="2 3">ISLP-3</strain>
    </source>
</reference>